<evidence type="ECO:0000256" key="6">
    <source>
        <dbReference type="ARBA" id="ARBA00023016"/>
    </source>
</evidence>
<accession>A0A4S8PR04</accession>
<evidence type="ECO:0000256" key="5">
    <source>
        <dbReference type="ARBA" id="ARBA00022840"/>
    </source>
</evidence>
<name>A0A4S8PR04_9ACTN</name>
<feature type="compositionally biased region" description="Basic residues" evidence="9">
    <location>
        <begin position="13"/>
        <end position="24"/>
    </location>
</feature>
<dbReference type="EMBL" id="STGY01000083">
    <property type="protein sequence ID" value="THV33633.1"/>
    <property type="molecule type" value="Genomic_DNA"/>
</dbReference>
<feature type="region of interest" description="Disordered" evidence="9">
    <location>
        <begin position="470"/>
        <end position="510"/>
    </location>
</feature>
<comment type="similarity">
    <text evidence="2">Belongs to the heat shock protein 70 family.</text>
</comment>
<feature type="compositionally biased region" description="Low complexity" evidence="9">
    <location>
        <begin position="498"/>
        <end position="508"/>
    </location>
</feature>
<gene>
    <name evidence="10" type="ORF">FAB82_26220</name>
</gene>
<dbReference type="PRINTS" id="PR00301">
    <property type="entry name" value="HEATSHOCK70"/>
</dbReference>
<dbReference type="SUPFAM" id="SSF50978">
    <property type="entry name" value="WD40 repeat-like"/>
    <property type="match status" value="1"/>
</dbReference>
<keyword evidence="11" id="KW-1185">Reference proteome</keyword>
<feature type="region of interest" description="Disordered" evidence="9">
    <location>
        <begin position="12"/>
        <end position="70"/>
    </location>
</feature>
<dbReference type="InterPro" id="IPR036322">
    <property type="entry name" value="WD40_repeat_dom_sf"/>
</dbReference>
<dbReference type="InterPro" id="IPR013126">
    <property type="entry name" value="Hsp_70_fam"/>
</dbReference>
<keyword evidence="8" id="KW-0853">WD repeat</keyword>
<evidence type="ECO:0000256" key="2">
    <source>
        <dbReference type="ARBA" id="ARBA00007381"/>
    </source>
</evidence>
<dbReference type="PANTHER" id="PTHR45639">
    <property type="entry name" value="HSC70CB, ISOFORM G-RELATED"/>
    <property type="match status" value="1"/>
</dbReference>
<evidence type="ECO:0000313" key="11">
    <source>
        <dbReference type="Proteomes" id="UP000308760"/>
    </source>
</evidence>
<dbReference type="PROSITE" id="PS50082">
    <property type="entry name" value="WD_REPEATS_2"/>
    <property type="match status" value="1"/>
</dbReference>
<dbReference type="SUPFAM" id="SSF53067">
    <property type="entry name" value="Actin-like ATPase domain"/>
    <property type="match status" value="2"/>
</dbReference>
<dbReference type="InterPro" id="IPR018181">
    <property type="entry name" value="Heat_shock_70_CS"/>
</dbReference>
<evidence type="ECO:0000256" key="1">
    <source>
        <dbReference type="ARBA" id="ARBA00004319"/>
    </source>
</evidence>
<dbReference type="InterPro" id="IPR043129">
    <property type="entry name" value="ATPase_NBD"/>
</dbReference>
<dbReference type="Gene3D" id="2.130.10.10">
    <property type="entry name" value="YVTN repeat-like/Quinoprotein amine dehydrogenase"/>
    <property type="match status" value="2"/>
</dbReference>
<keyword evidence="7" id="KW-0143">Chaperone</keyword>
<evidence type="ECO:0000256" key="9">
    <source>
        <dbReference type="SAM" id="MobiDB-lite"/>
    </source>
</evidence>
<sequence>MPVVGALVGAAVHPRHEHRRRHQHRAAERGQPARARYRARGFTFHSAPPDRTIDPPSAAPHRARVNPRDGSTTVCVSYCRAGVLRLRDTSPGVETAPRGVWTDLTKVAAMAMSNPRPAGVSIDFGTSHTVASIRRADGRVHQQLFDGSPQLPSAVFMNDEGGPVVGADALHGGRRKPERFEPNPKRRIDDATILLGETELPVTSVIAAVLSRVARDCQQTLGDLGQVTVTVPAAWGPTRRHIVADAATAAGLGKVDLIAEPVAAASYFVETLQHDVPIGSGVVVYDLGGGTFDATVLRRSAGGFDILAVDGALDLGGLDFDQALAQHLAASVQPDDERWTRIMSPTENADLRYRATFMEEVRQAKERLSRSVSTDLTIPLIDVDAHLTREELESVCAPLVERTVRVAQGVIRESGLANEQIAGLFLVGAASRMPLVATRLHQELGIAPAAIEQPELAVSEGGLVTREIISTSPAPTPSPALPPQVTGPQVTPQPSPMPQMQSPMPVQQGHMTGPITQPSMQTGPIPAQQSRSWLTSTAGITTLIASALAIVLIAGLFIVPGILKDQGELNAGNDDTSNAADNEESSGEEASGDSGGSSGESDPGEGSGLVDIADAQLGDQIAEMTDPHVGAVTRVRTAEVDGETVAVTGGVDGIIRIWDPATGELIDTYRGHTDEIEGMSIVDVDGRPVVWSKDYSTESVWYLDDPSEVIDSRESNYNGVAWVGMWGSVPAYASGNEIMQLFTGDEIDTIQSTYYPDWWTLEEVDGKMREVGVSENRVYVSDMETGESAGGTFDQLAYDVAAFDVGQAGDTALAVTATSEGSVQAWDLASAEKYGTAATELYQTVYDMEVTQLNDRPVVLVWGSTGLSLFDLDTGEQIGESLAPHSGDDELYYAAIANVDGHPVAVTGSGLGTVQTWSLQE</sequence>
<protein>
    <submittedName>
        <fullName evidence="10">Uncharacterized protein</fullName>
    </submittedName>
</protein>
<dbReference type="PROSITE" id="PS00329">
    <property type="entry name" value="HSP70_2"/>
    <property type="match status" value="1"/>
</dbReference>
<dbReference type="GO" id="GO:0005524">
    <property type="term" value="F:ATP binding"/>
    <property type="evidence" value="ECO:0007669"/>
    <property type="project" value="UniProtKB-KW"/>
</dbReference>
<reference evidence="11" key="1">
    <citation type="submission" date="2019-04" db="EMBL/GenBank/DDBJ databases">
        <title>Nocardioides xinjiangensis sp. nov.</title>
        <authorList>
            <person name="Liu S."/>
        </authorList>
    </citation>
    <scope>NUCLEOTIDE SEQUENCE [LARGE SCALE GENOMIC DNA]</scope>
    <source>
        <strain evidence="11">18</strain>
    </source>
</reference>
<dbReference type="Gene3D" id="3.30.420.40">
    <property type="match status" value="2"/>
</dbReference>
<dbReference type="GO" id="GO:0140662">
    <property type="term" value="F:ATP-dependent protein folding chaperone"/>
    <property type="evidence" value="ECO:0007669"/>
    <property type="project" value="InterPro"/>
</dbReference>
<comment type="subcellular location">
    <subcellularLocation>
        <location evidence="1">Endoplasmic reticulum lumen</location>
    </subcellularLocation>
</comment>
<keyword evidence="5" id="KW-0067">ATP-binding</keyword>
<keyword evidence="6" id="KW-0346">Stress response</keyword>
<comment type="caution">
    <text evidence="10">The sequence shown here is derived from an EMBL/GenBank/DDBJ whole genome shotgun (WGS) entry which is preliminary data.</text>
</comment>
<evidence type="ECO:0000313" key="10">
    <source>
        <dbReference type="EMBL" id="THV33633.1"/>
    </source>
</evidence>
<keyword evidence="3" id="KW-0732">Signal</keyword>
<dbReference type="OrthoDB" id="3333926at2"/>
<dbReference type="Gene3D" id="3.90.640.10">
    <property type="entry name" value="Actin, Chain A, domain 4"/>
    <property type="match status" value="1"/>
</dbReference>
<proteinExistence type="inferred from homology"/>
<organism evidence="10 11">
    <name type="scientific">Glycomyces buryatensis</name>
    <dbReference type="NCBI Taxonomy" id="2570927"/>
    <lineage>
        <taxon>Bacteria</taxon>
        <taxon>Bacillati</taxon>
        <taxon>Actinomycetota</taxon>
        <taxon>Actinomycetes</taxon>
        <taxon>Glycomycetales</taxon>
        <taxon>Glycomycetaceae</taxon>
        <taxon>Glycomyces</taxon>
    </lineage>
</organism>
<feature type="region of interest" description="Disordered" evidence="9">
    <location>
        <begin position="573"/>
        <end position="610"/>
    </location>
</feature>
<feature type="compositionally biased region" description="Acidic residues" evidence="9">
    <location>
        <begin position="581"/>
        <end position="591"/>
    </location>
</feature>
<dbReference type="Proteomes" id="UP000308760">
    <property type="component" value="Unassembled WGS sequence"/>
</dbReference>
<evidence type="ECO:0000256" key="4">
    <source>
        <dbReference type="ARBA" id="ARBA00022741"/>
    </source>
</evidence>
<dbReference type="AlphaFoldDB" id="A0A4S8PR04"/>
<feature type="repeat" description="WD" evidence="8">
    <location>
        <begin position="625"/>
        <end position="668"/>
    </location>
</feature>
<dbReference type="GO" id="GO:0030968">
    <property type="term" value="P:endoplasmic reticulum unfolded protein response"/>
    <property type="evidence" value="ECO:0007669"/>
    <property type="project" value="TreeGrafter"/>
</dbReference>
<dbReference type="PANTHER" id="PTHR45639:SF3">
    <property type="entry name" value="HYPOXIA UP-REGULATED PROTEIN 1"/>
    <property type="match status" value="1"/>
</dbReference>
<dbReference type="Pfam" id="PF00012">
    <property type="entry name" value="HSP70"/>
    <property type="match status" value="1"/>
</dbReference>
<keyword evidence="4" id="KW-0547">Nucleotide-binding</keyword>
<evidence type="ECO:0000256" key="8">
    <source>
        <dbReference type="PROSITE-ProRule" id="PRU00221"/>
    </source>
</evidence>
<reference evidence="10 11" key="2">
    <citation type="submission" date="2019-05" db="EMBL/GenBank/DDBJ databases">
        <title>Glycomyces buryatensis sp. nov.</title>
        <authorList>
            <person name="Nikitina E."/>
        </authorList>
    </citation>
    <scope>NUCLEOTIDE SEQUENCE [LARGE SCALE GENOMIC DNA]</scope>
    <source>
        <strain evidence="10 11">18</strain>
    </source>
</reference>
<dbReference type="InterPro" id="IPR001680">
    <property type="entry name" value="WD40_rpt"/>
</dbReference>
<dbReference type="InterPro" id="IPR015943">
    <property type="entry name" value="WD40/YVTN_repeat-like_dom_sf"/>
</dbReference>
<evidence type="ECO:0000256" key="3">
    <source>
        <dbReference type="ARBA" id="ARBA00022729"/>
    </source>
</evidence>
<evidence type="ECO:0000256" key="7">
    <source>
        <dbReference type="ARBA" id="ARBA00023186"/>
    </source>
</evidence>